<evidence type="ECO:0000313" key="2">
    <source>
        <dbReference type="EMBL" id="MBB6052009.1"/>
    </source>
</evidence>
<protein>
    <recommendedName>
        <fullName evidence="1">Aminoglycoside phosphotransferase domain-containing protein</fullName>
    </recommendedName>
</protein>
<proteinExistence type="predicted"/>
<dbReference type="InterPro" id="IPR011009">
    <property type="entry name" value="Kinase-like_dom_sf"/>
</dbReference>
<dbReference type="SUPFAM" id="SSF56112">
    <property type="entry name" value="Protein kinase-like (PK-like)"/>
    <property type="match status" value="1"/>
</dbReference>
<keyword evidence="3" id="KW-1185">Reference proteome</keyword>
<evidence type="ECO:0000259" key="1">
    <source>
        <dbReference type="Pfam" id="PF01636"/>
    </source>
</evidence>
<comment type="caution">
    <text evidence="2">The sequence shown here is derived from an EMBL/GenBank/DDBJ whole genome shotgun (WGS) entry which is preliminary data.</text>
</comment>
<accession>A0A7W9W712</accession>
<dbReference type="RefSeq" id="WP_184200130.1">
    <property type="nucleotide sequence ID" value="NZ_JACHGW010000003.1"/>
</dbReference>
<dbReference type="InterPro" id="IPR002575">
    <property type="entry name" value="Aminoglycoside_PTrfase"/>
</dbReference>
<evidence type="ECO:0000313" key="3">
    <source>
        <dbReference type="Proteomes" id="UP000520814"/>
    </source>
</evidence>
<dbReference type="Proteomes" id="UP000520814">
    <property type="component" value="Unassembled WGS sequence"/>
</dbReference>
<gene>
    <name evidence="2" type="ORF">HNQ39_003819</name>
</gene>
<organism evidence="2 3">
    <name type="scientific">Armatimonas rosea</name>
    <dbReference type="NCBI Taxonomy" id="685828"/>
    <lineage>
        <taxon>Bacteria</taxon>
        <taxon>Bacillati</taxon>
        <taxon>Armatimonadota</taxon>
        <taxon>Armatimonadia</taxon>
        <taxon>Armatimonadales</taxon>
        <taxon>Armatimonadaceae</taxon>
        <taxon>Armatimonas</taxon>
    </lineage>
</organism>
<feature type="domain" description="Aminoglycoside phosphotransferase" evidence="1">
    <location>
        <begin position="37"/>
        <end position="225"/>
    </location>
</feature>
<dbReference type="EMBL" id="JACHGW010000003">
    <property type="protein sequence ID" value="MBB6052009.1"/>
    <property type="molecule type" value="Genomic_DNA"/>
</dbReference>
<name>A0A7W9W712_ARMRO</name>
<dbReference type="Gene3D" id="3.90.1200.10">
    <property type="match status" value="1"/>
</dbReference>
<sequence>MTEPLLSPELRVRLEEALGRRIVGATRRTGGYSLALRLRLELADGTFVFAKVATTEPTANWLRREAVVYQALGSQPFLAEFRGWSDHGAQPFLLLEDLSEAHWPPPWTSARIDSVLTALAAVRRAPLPPNTPPLEAERLVLTRWAELAAAPEPLLSLGLCSAAWLDHALPSLLDAESQLVLSGESLVHLDIRSDNLCFVGERAVIVDWNWSCVGNPDADLACWLPSLHAEGGPLPETLLPDAAPWAAALAGFFGCQAGLPPPEGAPTVRTVQRTQLESALPWAARALGLPTP</sequence>
<dbReference type="AlphaFoldDB" id="A0A7W9W712"/>
<reference evidence="2 3" key="1">
    <citation type="submission" date="2020-08" db="EMBL/GenBank/DDBJ databases">
        <title>Genomic Encyclopedia of Type Strains, Phase IV (KMG-IV): sequencing the most valuable type-strain genomes for metagenomic binning, comparative biology and taxonomic classification.</title>
        <authorList>
            <person name="Goeker M."/>
        </authorList>
    </citation>
    <scope>NUCLEOTIDE SEQUENCE [LARGE SCALE GENOMIC DNA]</scope>
    <source>
        <strain evidence="2 3">DSM 23562</strain>
    </source>
</reference>
<dbReference type="Pfam" id="PF01636">
    <property type="entry name" value="APH"/>
    <property type="match status" value="1"/>
</dbReference>